<sequence length="452" mass="50695">MNLGLLFFAIFAKVGESAYFPDLEQEKAVLQNKDFVAYAGLHGMNLSIHDVVTPDGWILEVWRVRNMEIFDAEVSSPVILGHGFVGTAFDFIWNLRNESAAFILADSGYDVWLPNWRGNHFSDRILDEGRRRKPTAEEYYRSGWQYMAEFDFPSVIEEVLSTTEQSKIYVAGHSMGGTLMSAFLSTNHTFDGQISHFAALTPVLRFGLDTPKTFLAAVLIGPTVVHYLPTFLFRAIFGRQLLAYPDEDTIAYIRSLVCNAVPLVCHLIVAAAVGRDMQTLRFTDSHINKTRVEVYETEQVGGTGPMAALNFADQRLAIIWSALDFSSSYPQTGFTNTGQYGSETPTQYDFAAIEVPISIFYVYNDPFNGPESAQGVIDTLQPTFSKFIEGDSLSHNDVVLATDSRCYIYNDVVATFDNLENERDEAHRTYRSRVEAHLRELPYEDGCVGKSS</sequence>
<evidence type="ECO:0000256" key="1">
    <source>
        <dbReference type="ARBA" id="ARBA00022963"/>
    </source>
</evidence>
<dbReference type="InterPro" id="IPR000073">
    <property type="entry name" value="AB_hydrolase_1"/>
</dbReference>
<evidence type="ECO:0000313" key="5">
    <source>
        <dbReference type="Proteomes" id="UP000694867"/>
    </source>
</evidence>
<dbReference type="GeneID" id="100906318"/>
<evidence type="ECO:0000259" key="4">
    <source>
        <dbReference type="Pfam" id="PF00561"/>
    </source>
</evidence>
<feature type="domain" description="AB hydrolase-1" evidence="4">
    <location>
        <begin position="77"/>
        <end position="218"/>
    </location>
</feature>
<evidence type="ECO:0000256" key="2">
    <source>
        <dbReference type="ARBA" id="ARBA00023098"/>
    </source>
</evidence>
<dbReference type="Gene3D" id="3.40.50.1820">
    <property type="entry name" value="alpha/beta hydrolase"/>
    <property type="match status" value="1"/>
</dbReference>
<gene>
    <name evidence="6" type="primary">LOC100906318</name>
</gene>
<proteinExistence type="predicted"/>
<accession>A0AAJ6QXD0</accession>
<feature type="chain" id="PRO_5042569565" evidence="3">
    <location>
        <begin position="18"/>
        <end position="452"/>
    </location>
</feature>
<protein>
    <submittedName>
        <fullName evidence="6">Gastric triacylglycerol lipase-like</fullName>
    </submittedName>
</protein>
<dbReference type="SUPFAM" id="SSF53474">
    <property type="entry name" value="alpha/beta-Hydrolases"/>
    <property type="match status" value="1"/>
</dbReference>
<keyword evidence="3" id="KW-0732">Signal</keyword>
<dbReference type="InterPro" id="IPR029058">
    <property type="entry name" value="AB_hydrolase_fold"/>
</dbReference>
<evidence type="ECO:0000256" key="3">
    <source>
        <dbReference type="SAM" id="SignalP"/>
    </source>
</evidence>
<dbReference type="Proteomes" id="UP000694867">
    <property type="component" value="Unplaced"/>
</dbReference>
<evidence type="ECO:0000313" key="6">
    <source>
        <dbReference type="RefSeq" id="XP_003746953.1"/>
    </source>
</evidence>
<dbReference type="GO" id="GO:0016042">
    <property type="term" value="P:lipid catabolic process"/>
    <property type="evidence" value="ECO:0007669"/>
    <property type="project" value="UniProtKB-KW"/>
</dbReference>
<reference evidence="6" key="1">
    <citation type="submission" date="2025-08" db="UniProtKB">
        <authorList>
            <consortium name="RefSeq"/>
        </authorList>
    </citation>
    <scope>IDENTIFICATION</scope>
</reference>
<feature type="signal peptide" evidence="3">
    <location>
        <begin position="1"/>
        <end position="17"/>
    </location>
</feature>
<dbReference type="PANTHER" id="PTHR11005">
    <property type="entry name" value="LYSOSOMAL ACID LIPASE-RELATED"/>
    <property type="match status" value="1"/>
</dbReference>
<dbReference type="Pfam" id="PF00561">
    <property type="entry name" value="Abhydrolase_1"/>
    <property type="match status" value="1"/>
</dbReference>
<keyword evidence="1" id="KW-0442">Lipid degradation</keyword>
<organism evidence="5 6">
    <name type="scientific">Galendromus occidentalis</name>
    <name type="common">western predatory mite</name>
    <dbReference type="NCBI Taxonomy" id="34638"/>
    <lineage>
        <taxon>Eukaryota</taxon>
        <taxon>Metazoa</taxon>
        <taxon>Ecdysozoa</taxon>
        <taxon>Arthropoda</taxon>
        <taxon>Chelicerata</taxon>
        <taxon>Arachnida</taxon>
        <taxon>Acari</taxon>
        <taxon>Parasitiformes</taxon>
        <taxon>Mesostigmata</taxon>
        <taxon>Gamasina</taxon>
        <taxon>Phytoseioidea</taxon>
        <taxon>Phytoseiidae</taxon>
        <taxon>Typhlodrominae</taxon>
        <taxon>Galendromus</taxon>
    </lineage>
</organism>
<keyword evidence="5" id="KW-1185">Reference proteome</keyword>
<name>A0AAJ6QXD0_9ACAR</name>
<keyword evidence="2" id="KW-0443">Lipid metabolism</keyword>
<dbReference type="RefSeq" id="XP_003746953.1">
    <property type="nucleotide sequence ID" value="XM_003746905.2"/>
</dbReference>
<dbReference type="AlphaFoldDB" id="A0AAJ6QXD0"/>
<dbReference type="KEGG" id="goe:100906318"/>